<dbReference type="Proteomes" id="UP000195570">
    <property type="component" value="Unassembled WGS sequence"/>
</dbReference>
<dbReference type="GeneID" id="92382524"/>
<protein>
    <submittedName>
        <fullName evidence="2">Uncharacterized protein</fullName>
    </submittedName>
</protein>
<dbReference type="AlphaFoldDB" id="A0A1G4I743"/>
<feature type="compositionally biased region" description="Low complexity" evidence="1">
    <location>
        <begin position="111"/>
        <end position="128"/>
    </location>
</feature>
<name>A0A1G4I743_TRYEQ</name>
<sequence>MSTKSSISPSVKAPKGAVTGVSPFLRSQQELQQKLHCDYVLLWYKRDPESIPGQCPNFLCVGEPIPVKLSHHVFMQMAFGVLKDRLWKGATRKTNIRKGSTAGAPEKRQHGGNSTNSSESNTTATSGEQPSNNTTSFTSREQDAVAMYCFLWQFTTKMLKSQEEALALARKHKKTGGVEPSPSVRMTKQQLRLQLLLEYGVDVQKVLGDGLPTTGAVRDEYYKELLTGKVSEEEFLNQLSKPAGMAQTCGVM</sequence>
<evidence type="ECO:0000313" key="2">
    <source>
        <dbReference type="EMBL" id="SCU67790.1"/>
    </source>
</evidence>
<keyword evidence="3" id="KW-1185">Reference proteome</keyword>
<accession>A0A1G4I743</accession>
<dbReference type="VEuPathDB" id="TriTrypDB:TEOVI_000859000"/>
<dbReference type="EMBL" id="CZPT02000805">
    <property type="protein sequence ID" value="SCU67790.1"/>
    <property type="molecule type" value="Genomic_DNA"/>
</dbReference>
<proteinExistence type="predicted"/>
<feature type="region of interest" description="Disordered" evidence="1">
    <location>
        <begin position="93"/>
        <end position="137"/>
    </location>
</feature>
<comment type="caution">
    <text evidence="2">The sequence shown here is derived from an EMBL/GenBank/DDBJ whole genome shotgun (WGS) entry which is preliminary data.</text>
</comment>
<dbReference type="RefSeq" id="XP_067079067.1">
    <property type="nucleotide sequence ID" value="XM_067222966.1"/>
</dbReference>
<evidence type="ECO:0000256" key="1">
    <source>
        <dbReference type="SAM" id="MobiDB-lite"/>
    </source>
</evidence>
<organism evidence="2 3">
    <name type="scientific">Trypanosoma equiperdum</name>
    <dbReference type="NCBI Taxonomy" id="5694"/>
    <lineage>
        <taxon>Eukaryota</taxon>
        <taxon>Discoba</taxon>
        <taxon>Euglenozoa</taxon>
        <taxon>Kinetoplastea</taxon>
        <taxon>Metakinetoplastina</taxon>
        <taxon>Trypanosomatida</taxon>
        <taxon>Trypanosomatidae</taxon>
        <taxon>Trypanosoma</taxon>
    </lineage>
</organism>
<evidence type="ECO:0000313" key="3">
    <source>
        <dbReference type="Proteomes" id="UP000195570"/>
    </source>
</evidence>
<reference evidence="2" key="1">
    <citation type="submission" date="2016-09" db="EMBL/GenBank/DDBJ databases">
        <authorList>
            <person name="Hebert L."/>
            <person name="Moumen B."/>
        </authorList>
    </citation>
    <scope>NUCLEOTIDE SEQUENCE [LARGE SCALE GENOMIC DNA]</scope>
    <source>
        <strain evidence="2">OVI</strain>
    </source>
</reference>
<gene>
    <name evidence="2" type="ORF">TEOVI_000859000</name>
</gene>